<keyword evidence="5 6" id="KW-0472">Membrane</keyword>
<dbReference type="Proteomes" id="UP000627715">
    <property type="component" value="Unassembled WGS sequence"/>
</dbReference>
<proteinExistence type="inferred from homology"/>
<keyword evidence="3 6" id="KW-0812">Transmembrane</keyword>
<evidence type="ECO:0000256" key="5">
    <source>
        <dbReference type="ARBA" id="ARBA00023136"/>
    </source>
</evidence>
<dbReference type="PANTHER" id="PTHR23427:SF2">
    <property type="entry name" value="SURFEIT LOCUS PROTEIN 1"/>
    <property type="match status" value="1"/>
</dbReference>
<evidence type="ECO:0000256" key="6">
    <source>
        <dbReference type="RuleBase" id="RU363076"/>
    </source>
</evidence>
<dbReference type="InterPro" id="IPR002994">
    <property type="entry name" value="Surf1/Shy1"/>
</dbReference>
<dbReference type="PANTHER" id="PTHR23427">
    <property type="entry name" value="SURFEIT LOCUS PROTEIN"/>
    <property type="match status" value="1"/>
</dbReference>
<dbReference type="CDD" id="cd06662">
    <property type="entry name" value="SURF1"/>
    <property type="match status" value="1"/>
</dbReference>
<name>A0A917LW71_9GAMM</name>
<evidence type="ECO:0000256" key="3">
    <source>
        <dbReference type="ARBA" id="ARBA00022692"/>
    </source>
</evidence>
<reference evidence="7" key="1">
    <citation type="journal article" date="2014" name="Int. J. Syst. Evol. Microbiol.">
        <title>Complete genome sequence of Corynebacterium casei LMG S-19264T (=DSM 44701T), isolated from a smear-ripened cheese.</title>
        <authorList>
            <consortium name="US DOE Joint Genome Institute (JGI-PGF)"/>
            <person name="Walter F."/>
            <person name="Albersmeier A."/>
            <person name="Kalinowski J."/>
            <person name="Ruckert C."/>
        </authorList>
    </citation>
    <scope>NUCLEOTIDE SEQUENCE</scope>
    <source>
        <strain evidence="7">CGMCC 1.15425</strain>
    </source>
</reference>
<comment type="subcellular location">
    <subcellularLocation>
        <location evidence="6">Cell membrane</location>
        <topology evidence="6">Multi-pass membrane protein</topology>
    </subcellularLocation>
    <subcellularLocation>
        <location evidence="1">Membrane</location>
    </subcellularLocation>
</comment>
<dbReference type="RefSeq" id="WP_158662878.1">
    <property type="nucleotide sequence ID" value="NZ_BMIY01000006.1"/>
</dbReference>
<keyword evidence="6" id="KW-1003">Cell membrane</keyword>
<reference evidence="7" key="2">
    <citation type="submission" date="2020-09" db="EMBL/GenBank/DDBJ databases">
        <authorList>
            <person name="Sun Q."/>
            <person name="Zhou Y."/>
        </authorList>
    </citation>
    <scope>NUCLEOTIDE SEQUENCE</scope>
    <source>
        <strain evidence="7">CGMCC 1.15425</strain>
    </source>
</reference>
<comment type="caution">
    <text evidence="7">The sequence shown here is derived from an EMBL/GenBank/DDBJ whole genome shotgun (WGS) entry which is preliminary data.</text>
</comment>
<dbReference type="GO" id="GO:0005886">
    <property type="term" value="C:plasma membrane"/>
    <property type="evidence" value="ECO:0007669"/>
    <property type="project" value="UniProtKB-SubCell"/>
</dbReference>
<dbReference type="PROSITE" id="PS50895">
    <property type="entry name" value="SURF1"/>
    <property type="match status" value="1"/>
</dbReference>
<keyword evidence="4 6" id="KW-1133">Transmembrane helix</keyword>
<feature type="transmembrane region" description="Helical" evidence="6">
    <location>
        <begin position="209"/>
        <end position="228"/>
    </location>
</feature>
<evidence type="ECO:0000313" key="8">
    <source>
        <dbReference type="Proteomes" id="UP000627715"/>
    </source>
</evidence>
<keyword evidence="8" id="KW-1185">Reference proteome</keyword>
<comment type="caution">
    <text evidence="6">Lacks conserved residue(s) required for the propagation of feature annotation.</text>
</comment>
<gene>
    <name evidence="7" type="ORF">GCM10011403_15740</name>
</gene>
<dbReference type="EMBL" id="BMIY01000006">
    <property type="protein sequence ID" value="GGG59213.1"/>
    <property type="molecule type" value="Genomic_DNA"/>
</dbReference>
<accession>A0A917LW71</accession>
<organism evidence="7 8">
    <name type="scientific">Pseudohongiella nitratireducens</name>
    <dbReference type="NCBI Taxonomy" id="1768907"/>
    <lineage>
        <taxon>Bacteria</taxon>
        <taxon>Pseudomonadati</taxon>
        <taxon>Pseudomonadota</taxon>
        <taxon>Gammaproteobacteria</taxon>
        <taxon>Pseudomonadales</taxon>
        <taxon>Pseudohongiellaceae</taxon>
        <taxon>Pseudohongiella</taxon>
    </lineage>
</organism>
<dbReference type="AlphaFoldDB" id="A0A917LW71"/>
<evidence type="ECO:0000256" key="2">
    <source>
        <dbReference type="ARBA" id="ARBA00007165"/>
    </source>
</evidence>
<dbReference type="InterPro" id="IPR045214">
    <property type="entry name" value="Surf1/Surf4"/>
</dbReference>
<evidence type="ECO:0000256" key="4">
    <source>
        <dbReference type="ARBA" id="ARBA00022989"/>
    </source>
</evidence>
<dbReference type="Pfam" id="PF02104">
    <property type="entry name" value="SURF1"/>
    <property type="match status" value="1"/>
</dbReference>
<protein>
    <recommendedName>
        <fullName evidence="6">SURF1-like protein</fullName>
    </recommendedName>
</protein>
<evidence type="ECO:0000256" key="1">
    <source>
        <dbReference type="ARBA" id="ARBA00004370"/>
    </source>
</evidence>
<evidence type="ECO:0000313" key="7">
    <source>
        <dbReference type="EMBL" id="GGG59213.1"/>
    </source>
</evidence>
<comment type="similarity">
    <text evidence="2 6">Belongs to the SURF1 family.</text>
</comment>
<sequence>MFRFDWKMTLFVLLLLPVLIRLGYWQLEREAEKRDLQQLYEERQSSAPLPISGVDWSDKDIGWSRIQAEGYYETEYNFLLDNRIQSGQVGYEVLTPFRTDYGVLLINRGWIAAGPRREILPSIETPEDKAVIEATIYIPDGELMMFGEETLSGEQWPKRIQQVHLARMSEALGEKLIPARLRLSAGSAGELSIDWQTVNMQPEVHRGYAIQWFLMAAALVVLFVFFSFRRKEKPNE</sequence>